<name>A0A1I4PQZ6_9BURK</name>
<dbReference type="AlphaFoldDB" id="A0A1I4PQZ6"/>
<gene>
    <name evidence="1" type="ORF">SAMN02982985_03543</name>
</gene>
<protein>
    <submittedName>
        <fullName evidence="1">Uncharacterized protein</fullName>
    </submittedName>
</protein>
<proteinExistence type="predicted"/>
<evidence type="ECO:0000313" key="1">
    <source>
        <dbReference type="EMBL" id="SFM30178.1"/>
    </source>
</evidence>
<reference evidence="1 2" key="1">
    <citation type="submission" date="2016-10" db="EMBL/GenBank/DDBJ databases">
        <authorList>
            <person name="de Groot N.N."/>
        </authorList>
    </citation>
    <scope>NUCLEOTIDE SEQUENCE [LARGE SCALE GENOMIC DNA]</scope>
    <source>
        <strain evidence="1 2">ATCC 43154</strain>
    </source>
</reference>
<evidence type="ECO:0000313" key="2">
    <source>
        <dbReference type="Proteomes" id="UP000199470"/>
    </source>
</evidence>
<sequence>MQVIGKMSLTNKKWERNRTRFPIIINMGMELTFSPIRQPIPLTVSTQMNMLL</sequence>
<accession>A0A1I4PQZ6</accession>
<organism evidence="1 2">
    <name type="scientific">Rugamonas rubra</name>
    <dbReference type="NCBI Taxonomy" id="758825"/>
    <lineage>
        <taxon>Bacteria</taxon>
        <taxon>Pseudomonadati</taxon>
        <taxon>Pseudomonadota</taxon>
        <taxon>Betaproteobacteria</taxon>
        <taxon>Burkholderiales</taxon>
        <taxon>Oxalobacteraceae</taxon>
        <taxon>Telluria group</taxon>
        <taxon>Rugamonas</taxon>
    </lineage>
</organism>
<keyword evidence="2" id="KW-1185">Reference proteome</keyword>
<dbReference type="EMBL" id="FOTW01000017">
    <property type="protein sequence ID" value="SFM30178.1"/>
    <property type="molecule type" value="Genomic_DNA"/>
</dbReference>
<dbReference type="Proteomes" id="UP000199470">
    <property type="component" value="Unassembled WGS sequence"/>
</dbReference>